<accession>A0A388K536</accession>
<reference evidence="2 3" key="1">
    <citation type="journal article" date="2018" name="Cell">
        <title>The Chara Genome: Secondary Complexity and Implications for Plant Terrestrialization.</title>
        <authorList>
            <person name="Nishiyama T."/>
            <person name="Sakayama H."/>
            <person name="Vries J.D."/>
            <person name="Buschmann H."/>
            <person name="Saint-Marcoux D."/>
            <person name="Ullrich K.K."/>
            <person name="Haas F.B."/>
            <person name="Vanderstraeten L."/>
            <person name="Becker D."/>
            <person name="Lang D."/>
            <person name="Vosolsobe S."/>
            <person name="Rombauts S."/>
            <person name="Wilhelmsson P.K.I."/>
            <person name="Janitza P."/>
            <person name="Kern R."/>
            <person name="Heyl A."/>
            <person name="Rumpler F."/>
            <person name="Villalobos L.I.A.C."/>
            <person name="Clay J.M."/>
            <person name="Skokan R."/>
            <person name="Toyoda A."/>
            <person name="Suzuki Y."/>
            <person name="Kagoshima H."/>
            <person name="Schijlen E."/>
            <person name="Tajeshwar N."/>
            <person name="Catarino B."/>
            <person name="Hetherington A.J."/>
            <person name="Saltykova A."/>
            <person name="Bonnot C."/>
            <person name="Breuninger H."/>
            <person name="Symeonidi A."/>
            <person name="Radhakrishnan G.V."/>
            <person name="Van Nieuwerburgh F."/>
            <person name="Deforce D."/>
            <person name="Chang C."/>
            <person name="Karol K.G."/>
            <person name="Hedrich R."/>
            <person name="Ulvskov P."/>
            <person name="Glockner G."/>
            <person name="Delwiche C.F."/>
            <person name="Petrasek J."/>
            <person name="Van de Peer Y."/>
            <person name="Friml J."/>
            <person name="Beilby M."/>
            <person name="Dolan L."/>
            <person name="Kohara Y."/>
            <person name="Sugano S."/>
            <person name="Fujiyama A."/>
            <person name="Delaux P.-M."/>
            <person name="Quint M."/>
            <person name="TheiBen G."/>
            <person name="Hagemann M."/>
            <person name="Harholt J."/>
            <person name="Dunand C."/>
            <person name="Zachgo S."/>
            <person name="Langdale J."/>
            <person name="Maumus F."/>
            <person name="Straeten D.V.D."/>
            <person name="Gould S.B."/>
            <person name="Rensing S.A."/>
        </authorList>
    </citation>
    <scope>NUCLEOTIDE SEQUENCE [LARGE SCALE GENOMIC DNA]</scope>
    <source>
        <strain evidence="2 3">S276</strain>
    </source>
</reference>
<evidence type="ECO:0000256" key="1">
    <source>
        <dbReference type="SAM" id="MobiDB-lite"/>
    </source>
</evidence>
<gene>
    <name evidence="2" type="ORF">CBR_g49965</name>
</gene>
<feature type="compositionally biased region" description="Basic and acidic residues" evidence="1">
    <location>
        <begin position="180"/>
        <end position="199"/>
    </location>
</feature>
<feature type="region of interest" description="Disordered" evidence="1">
    <location>
        <begin position="240"/>
        <end position="279"/>
    </location>
</feature>
<evidence type="ECO:0000313" key="3">
    <source>
        <dbReference type="Proteomes" id="UP000265515"/>
    </source>
</evidence>
<dbReference type="Proteomes" id="UP000265515">
    <property type="component" value="Unassembled WGS sequence"/>
</dbReference>
<dbReference type="Gramene" id="GBG65170">
    <property type="protein sequence ID" value="GBG65170"/>
    <property type="gene ID" value="CBR_g49965"/>
</dbReference>
<dbReference type="OrthoDB" id="422540at2759"/>
<sequence>MQRQRPSQVGQDGEPIRLQVGNVEEFIPAYEQFMHKQRIVRDEWMQSLLLWTRKAERLLARQVRDTARDWETCRTLLREAFRRPDPSQPRVERRQRSKRQRDPEPMEALPSRGGRKALAGREGRGAYPECGLGPVTFQRFTEELRGSPQHTEAEAPSGEEALHELEAHLDVSQWRIPQSGERREGPAKEVPHEGARTEGQEMVQEAGQGIRTEPVPGEVIEIGEDTPPHEPVMETLPEVGPEAVREGEEGPQQEEIPLPAPRGSPSPEMMAEAEREETG</sequence>
<dbReference type="EMBL" id="BFEA01000059">
    <property type="protein sequence ID" value="GBG65170.1"/>
    <property type="molecule type" value="Genomic_DNA"/>
</dbReference>
<proteinExistence type="predicted"/>
<evidence type="ECO:0000313" key="2">
    <source>
        <dbReference type="EMBL" id="GBG65170.1"/>
    </source>
</evidence>
<dbReference type="AlphaFoldDB" id="A0A388K536"/>
<feature type="compositionally biased region" description="Basic and acidic residues" evidence="1">
    <location>
        <begin position="160"/>
        <end position="169"/>
    </location>
</feature>
<feature type="compositionally biased region" description="Basic and acidic residues" evidence="1">
    <location>
        <begin position="82"/>
        <end position="104"/>
    </location>
</feature>
<protein>
    <submittedName>
        <fullName evidence="2">Uncharacterized protein</fullName>
    </submittedName>
</protein>
<organism evidence="2 3">
    <name type="scientific">Chara braunii</name>
    <name type="common">Braun's stonewort</name>
    <dbReference type="NCBI Taxonomy" id="69332"/>
    <lineage>
        <taxon>Eukaryota</taxon>
        <taxon>Viridiplantae</taxon>
        <taxon>Streptophyta</taxon>
        <taxon>Charophyceae</taxon>
        <taxon>Charales</taxon>
        <taxon>Characeae</taxon>
        <taxon>Chara</taxon>
    </lineage>
</organism>
<name>A0A388K536_CHABU</name>
<comment type="caution">
    <text evidence="2">The sequence shown here is derived from an EMBL/GenBank/DDBJ whole genome shotgun (WGS) entry which is preliminary data.</text>
</comment>
<feature type="region of interest" description="Disordered" evidence="1">
    <location>
        <begin position="145"/>
        <end position="215"/>
    </location>
</feature>
<feature type="region of interest" description="Disordered" evidence="1">
    <location>
        <begin position="82"/>
        <end position="132"/>
    </location>
</feature>
<keyword evidence="3" id="KW-1185">Reference proteome</keyword>